<proteinExistence type="predicted"/>
<evidence type="ECO:0000313" key="2">
    <source>
        <dbReference type="Proteomes" id="UP001319827"/>
    </source>
</evidence>
<dbReference type="Proteomes" id="UP001319827">
    <property type="component" value="Chromosome"/>
</dbReference>
<keyword evidence="2" id="KW-1185">Reference proteome</keyword>
<dbReference type="EMBL" id="AP024355">
    <property type="protein sequence ID" value="BCR06839.1"/>
    <property type="molecule type" value="Genomic_DNA"/>
</dbReference>
<protein>
    <submittedName>
        <fullName evidence="1">Uncharacterized protein</fullName>
    </submittedName>
</protein>
<gene>
    <name evidence="1" type="ORF">DESUT3_39080</name>
</gene>
<name>A0ABN6E3U4_9BACT</name>
<dbReference type="RefSeq" id="WP_221250215.1">
    <property type="nucleotide sequence ID" value="NZ_AP024355.1"/>
</dbReference>
<sequence>MKFATIAERTLAAWRGHPPLLAREAGQAPSVPFRALPGPRNKISILFHRSLTTCLQPVKESWN</sequence>
<reference evidence="1 2" key="1">
    <citation type="journal article" date="2016" name="C (Basel)">
        <title>Selective Growth of and Electricity Production by Marine Exoelectrogenic Bacteria in Self-Aggregated Hydrogel of Microbially Reduced Graphene Oxide.</title>
        <authorList>
            <person name="Yoshida N."/>
            <person name="Goto Y."/>
            <person name="Miyata Y."/>
        </authorList>
    </citation>
    <scope>NUCLEOTIDE SEQUENCE [LARGE SCALE GENOMIC DNA]</scope>
    <source>
        <strain evidence="1 2">NIT-T3</strain>
    </source>
</reference>
<evidence type="ECO:0000313" key="1">
    <source>
        <dbReference type="EMBL" id="BCR06839.1"/>
    </source>
</evidence>
<reference evidence="1 2" key="2">
    <citation type="journal article" date="2021" name="Int. J. Syst. Evol. Microbiol.">
        <title>Isolation and Polyphasic Characterization of Desulfuromonas versatilis sp. Nov., an Electrogenic Bacteria Capable of Versatile Metabolism Isolated from a Graphene Oxide-Reducing Enrichment Culture.</title>
        <authorList>
            <person name="Xie L."/>
            <person name="Yoshida N."/>
            <person name="Ishii S."/>
            <person name="Meng L."/>
        </authorList>
    </citation>
    <scope>NUCLEOTIDE SEQUENCE [LARGE SCALE GENOMIC DNA]</scope>
    <source>
        <strain evidence="1 2">NIT-T3</strain>
    </source>
</reference>
<organism evidence="1 2">
    <name type="scientific">Desulfuromonas versatilis</name>
    <dbReference type="NCBI Taxonomy" id="2802975"/>
    <lineage>
        <taxon>Bacteria</taxon>
        <taxon>Pseudomonadati</taxon>
        <taxon>Thermodesulfobacteriota</taxon>
        <taxon>Desulfuromonadia</taxon>
        <taxon>Desulfuromonadales</taxon>
        <taxon>Desulfuromonadaceae</taxon>
        <taxon>Desulfuromonas</taxon>
    </lineage>
</organism>
<accession>A0ABN6E3U4</accession>